<dbReference type="InterPro" id="IPR051323">
    <property type="entry name" value="AtsK-like"/>
</dbReference>
<dbReference type="KEGG" id="ntn:D5366_08325"/>
<dbReference type="SUPFAM" id="SSF51197">
    <property type="entry name" value="Clavaminate synthase-like"/>
    <property type="match status" value="1"/>
</dbReference>
<keyword evidence="5 8" id="KW-0560">Oxidoreductase</keyword>
<feature type="domain" description="TauD/TfdA-like" evidence="7">
    <location>
        <begin position="31"/>
        <end position="296"/>
    </location>
</feature>
<dbReference type="NCBIfam" id="NF007104">
    <property type="entry name" value="PRK09553.1"/>
    <property type="match status" value="1"/>
</dbReference>
<evidence type="ECO:0000256" key="4">
    <source>
        <dbReference type="ARBA" id="ARBA00022964"/>
    </source>
</evidence>
<dbReference type="EMBL" id="CP032485">
    <property type="protein sequence ID" value="QDH25216.1"/>
    <property type="molecule type" value="Genomic_DNA"/>
</dbReference>
<comment type="similarity">
    <text evidence="2">Belongs to the TfdA dioxygenase family.</text>
</comment>
<gene>
    <name evidence="8" type="ORF">D5366_08325</name>
</gene>
<dbReference type="PANTHER" id="PTHR30468:SF1">
    <property type="entry name" value="ALPHA-KETOGLUTARATE-DEPENDENT SULFONATE DIOXYGENASE"/>
    <property type="match status" value="1"/>
</dbReference>
<dbReference type="InterPro" id="IPR003819">
    <property type="entry name" value="TauD/TfdA-like"/>
</dbReference>
<comment type="cofactor">
    <cofactor evidence="1">
        <name>Fe(2+)</name>
        <dbReference type="ChEBI" id="CHEBI:29033"/>
    </cofactor>
</comment>
<evidence type="ECO:0000256" key="6">
    <source>
        <dbReference type="ARBA" id="ARBA00023004"/>
    </source>
</evidence>
<dbReference type="OrthoDB" id="7346227at2"/>
<dbReference type="Pfam" id="PF02668">
    <property type="entry name" value="TauD"/>
    <property type="match status" value="1"/>
</dbReference>
<sequence length="308" mass="34570">MAYSLRHQDLQHAHSSSVHAVAHGLPAGWSVRPLSPSLGAVVQGVDLAKLQSREALAAIKALLLEHEVLFFRQQDISPQQHRALGAAFGHLHIHPVYPSVPGVPEAMVLDTDQQDLKDNALWHTDVTFSETPPLGAILAARHLPPCGGDTLWASGTAAYEALSPLMKEHLESLTAIHDFTRSFPLARYGQTPDEYERWKAARDRHPPVEHPVIRVHPESGRRALFVSEGFTTEICGIEADESSALLNYLFRHATKPEFQIRWSWQEGDVAFWDNRTTQHYAVDDYRPHRRIMHRVTIVGDRPFGPSRV</sequence>
<dbReference type="GO" id="GO:0046872">
    <property type="term" value="F:metal ion binding"/>
    <property type="evidence" value="ECO:0007669"/>
    <property type="project" value="UniProtKB-KW"/>
</dbReference>
<keyword evidence="3" id="KW-0479">Metal-binding</keyword>
<evidence type="ECO:0000313" key="9">
    <source>
        <dbReference type="Proteomes" id="UP000317214"/>
    </source>
</evidence>
<reference evidence="8 9" key="1">
    <citation type="submission" date="2018-09" db="EMBL/GenBank/DDBJ databases">
        <title>The complete genome sequence of Neokomagataea tanensis NBRC 106556(T).</title>
        <authorList>
            <person name="Chua K.-O."/>
            <person name="See-Too W.-S."/>
            <person name="Hong K.-W."/>
            <person name="Yin W.-F."/>
            <person name="Chan K.-G."/>
        </authorList>
    </citation>
    <scope>NUCLEOTIDE SEQUENCE [LARGE SCALE GENOMIC DNA]</scope>
    <source>
        <strain evidence="9">AH13 \ NBRC 106556</strain>
    </source>
</reference>
<dbReference type="InterPro" id="IPR042098">
    <property type="entry name" value="TauD-like_sf"/>
</dbReference>
<proteinExistence type="inferred from homology"/>
<dbReference type="GO" id="GO:0006790">
    <property type="term" value="P:sulfur compound metabolic process"/>
    <property type="evidence" value="ECO:0007669"/>
    <property type="project" value="TreeGrafter"/>
</dbReference>
<keyword evidence="9" id="KW-1185">Reference proteome</keyword>
<dbReference type="GO" id="GO:0000908">
    <property type="term" value="F:taurine dioxygenase activity"/>
    <property type="evidence" value="ECO:0007669"/>
    <property type="project" value="UniProtKB-EC"/>
</dbReference>
<evidence type="ECO:0000313" key="8">
    <source>
        <dbReference type="EMBL" id="QDH25216.1"/>
    </source>
</evidence>
<protein>
    <submittedName>
        <fullName evidence="8">Taurine dioxygenase</fullName>
        <ecNumber evidence="8">1.14.11.17</ecNumber>
    </submittedName>
</protein>
<dbReference type="Proteomes" id="UP000317214">
    <property type="component" value="Chromosome"/>
</dbReference>
<dbReference type="GO" id="GO:0005737">
    <property type="term" value="C:cytoplasm"/>
    <property type="evidence" value="ECO:0007669"/>
    <property type="project" value="TreeGrafter"/>
</dbReference>
<keyword evidence="6" id="KW-0408">Iron</keyword>
<dbReference type="Gene3D" id="3.60.130.10">
    <property type="entry name" value="Clavaminate synthase-like"/>
    <property type="match status" value="1"/>
</dbReference>
<evidence type="ECO:0000256" key="1">
    <source>
        <dbReference type="ARBA" id="ARBA00001954"/>
    </source>
</evidence>
<dbReference type="PANTHER" id="PTHR30468">
    <property type="entry name" value="ALPHA-KETOGLUTARATE-DEPENDENT SULFONATE DIOXYGENASE"/>
    <property type="match status" value="1"/>
</dbReference>
<organism evidence="8 9">
    <name type="scientific">Neokomagataea tanensis</name>
    <dbReference type="NCBI Taxonomy" id="661191"/>
    <lineage>
        <taxon>Bacteria</taxon>
        <taxon>Pseudomonadati</taxon>
        <taxon>Pseudomonadota</taxon>
        <taxon>Alphaproteobacteria</taxon>
        <taxon>Acetobacterales</taxon>
        <taxon>Acetobacteraceae</taxon>
        <taxon>Neokomagataea</taxon>
    </lineage>
</organism>
<evidence type="ECO:0000259" key="7">
    <source>
        <dbReference type="Pfam" id="PF02668"/>
    </source>
</evidence>
<evidence type="ECO:0000256" key="5">
    <source>
        <dbReference type="ARBA" id="ARBA00023002"/>
    </source>
</evidence>
<keyword evidence="4 8" id="KW-0223">Dioxygenase</keyword>
<name>A0A4Y6V9Q1_9PROT</name>
<dbReference type="FunFam" id="3.60.130.10:FF:000002">
    <property type="entry name" value="Alpha-ketoglutarate-dependent taurine dioxygenase"/>
    <property type="match status" value="1"/>
</dbReference>
<dbReference type="EC" id="1.14.11.17" evidence="8"/>
<dbReference type="AlphaFoldDB" id="A0A4Y6V9Q1"/>
<evidence type="ECO:0000256" key="3">
    <source>
        <dbReference type="ARBA" id="ARBA00022723"/>
    </source>
</evidence>
<evidence type="ECO:0000256" key="2">
    <source>
        <dbReference type="ARBA" id="ARBA00005896"/>
    </source>
</evidence>
<dbReference type="RefSeq" id="WP_141493069.1">
    <property type="nucleotide sequence ID" value="NZ_CP032485.1"/>
</dbReference>
<accession>A0A4Y6V9Q1</accession>